<dbReference type="GO" id="GO:0005886">
    <property type="term" value="C:plasma membrane"/>
    <property type="evidence" value="ECO:0007669"/>
    <property type="project" value="UniProtKB-SubCell"/>
</dbReference>
<proteinExistence type="predicted"/>
<dbReference type="PANTHER" id="PTHR47371">
    <property type="entry name" value="LIPOTEICHOIC ACID SYNTHASE"/>
    <property type="match status" value="1"/>
</dbReference>
<keyword evidence="4" id="KW-1133">Transmembrane helix</keyword>
<organism evidence="7">
    <name type="scientific">human gut metagenome</name>
    <dbReference type="NCBI Taxonomy" id="408170"/>
    <lineage>
        <taxon>unclassified sequences</taxon>
        <taxon>metagenomes</taxon>
        <taxon>organismal metagenomes</taxon>
    </lineage>
</organism>
<dbReference type="GO" id="GO:0016740">
    <property type="term" value="F:transferase activity"/>
    <property type="evidence" value="ECO:0007669"/>
    <property type="project" value="UniProtKB-KW"/>
</dbReference>
<keyword evidence="7" id="KW-0808">Transferase</keyword>
<keyword evidence="2" id="KW-1003">Cell membrane</keyword>
<dbReference type="SUPFAM" id="SSF53649">
    <property type="entry name" value="Alkaline phosphatase-like"/>
    <property type="match status" value="1"/>
</dbReference>
<keyword evidence="3" id="KW-0812">Transmembrane</keyword>
<evidence type="ECO:0000256" key="1">
    <source>
        <dbReference type="ARBA" id="ARBA00004651"/>
    </source>
</evidence>
<comment type="caution">
    <text evidence="7">The sequence shown here is derived from an EMBL/GenBank/DDBJ whole genome shotgun (WGS) entry which is preliminary data.</text>
</comment>
<evidence type="ECO:0000256" key="3">
    <source>
        <dbReference type="ARBA" id="ARBA00022692"/>
    </source>
</evidence>
<evidence type="ECO:0000313" key="7">
    <source>
        <dbReference type="EMBL" id="EKC80078.1"/>
    </source>
</evidence>
<dbReference type="EMBL" id="AJWY01001227">
    <property type="protein sequence ID" value="EKC80078.1"/>
    <property type="molecule type" value="Genomic_DNA"/>
</dbReference>
<comment type="subcellular location">
    <subcellularLocation>
        <location evidence="1">Cell membrane</location>
        <topology evidence="1">Multi-pass membrane protein</topology>
    </subcellularLocation>
</comment>
<evidence type="ECO:0000259" key="6">
    <source>
        <dbReference type="Pfam" id="PF00884"/>
    </source>
</evidence>
<dbReference type="InterPro" id="IPR050448">
    <property type="entry name" value="OpgB/LTA_synthase_biosynth"/>
</dbReference>
<dbReference type="PANTHER" id="PTHR47371:SF3">
    <property type="entry name" value="PHOSPHOGLYCEROL TRANSFERASE I"/>
    <property type="match status" value="1"/>
</dbReference>
<dbReference type="CDD" id="cd16015">
    <property type="entry name" value="LTA_synthase"/>
    <property type="match status" value="1"/>
</dbReference>
<gene>
    <name evidence="7" type="ORF">LEA_01763</name>
</gene>
<dbReference type="Pfam" id="PF00884">
    <property type="entry name" value="Sulfatase"/>
    <property type="match status" value="1"/>
</dbReference>
<sequence length="373" mass="42192">MLSGGVAFGIKKLSLQKLYAAYADDSPYIEDNFADPKKVKMTFPEKKRNLIHIYLESMENSYFSKELGGYMDTNLLPDLGKLSKEGYNFSDLPEGFGGNPSSTGANWSVASMVNMSSGLPMKVPVGANAYGSADNFLPGATTIGDILKEQGYNQTVMFGADASFGGLDFFFKEHGDYNIMDYKRAKEDNFIPQDYSVWWGYEDDKLYEYAKMELTRLAGEDKPFYFVMETADTHFPDGYLSPNAKTPFDKQYANVIFYSQAETVKFVRWIQSQPFYENTTIVINGDHLSMDQNFFKDFDPNYRRTCFNLILNPTPNCTSAPDTRFHNREWATFDMLPTMLASIGVEIEGNKLGIGTNLFSDTPTLFERDGTDF</sequence>
<feature type="non-terminal residue" evidence="7">
    <location>
        <position position="373"/>
    </location>
</feature>
<name>K1UDB1_9ZZZZ</name>
<keyword evidence="5" id="KW-0472">Membrane</keyword>
<dbReference type="InterPro" id="IPR000917">
    <property type="entry name" value="Sulfatase_N"/>
</dbReference>
<feature type="domain" description="Sulfatase N-terminal" evidence="6">
    <location>
        <begin position="48"/>
        <end position="290"/>
    </location>
</feature>
<dbReference type="AlphaFoldDB" id="K1UDB1"/>
<evidence type="ECO:0000256" key="5">
    <source>
        <dbReference type="ARBA" id="ARBA00023136"/>
    </source>
</evidence>
<dbReference type="InterPro" id="IPR017850">
    <property type="entry name" value="Alkaline_phosphatase_core_sf"/>
</dbReference>
<accession>K1UDB1</accession>
<dbReference type="Gene3D" id="3.40.720.10">
    <property type="entry name" value="Alkaline Phosphatase, subunit A"/>
    <property type="match status" value="1"/>
</dbReference>
<evidence type="ECO:0000256" key="2">
    <source>
        <dbReference type="ARBA" id="ARBA00022475"/>
    </source>
</evidence>
<reference evidence="7" key="1">
    <citation type="journal article" date="2013" name="Environ. Microbiol.">
        <title>Microbiota from the distal guts of lean and obese adolescents exhibit partial functional redundancy besides clear differences in community structure.</title>
        <authorList>
            <person name="Ferrer M."/>
            <person name="Ruiz A."/>
            <person name="Lanza F."/>
            <person name="Haange S.B."/>
            <person name="Oberbach A."/>
            <person name="Till H."/>
            <person name="Bargiela R."/>
            <person name="Campoy C."/>
            <person name="Segura M.T."/>
            <person name="Richter M."/>
            <person name="von Bergen M."/>
            <person name="Seifert J."/>
            <person name="Suarez A."/>
        </authorList>
    </citation>
    <scope>NUCLEOTIDE SEQUENCE</scope>
</reference>
<protein>
    <submittedName>
        <fullName evidence="7">Phosphoglycerol transferase I</fullName>
    </submittedName>
</protein>
<evidence type="ECO:0000256" key="4">
    <source>
        <dbReference type="ARBA" id="ARBA00022989"/>
    </source>
</evidence>